<name>A0AB35FGK6_9HYPH</name>
<dbReference type="SMART" id="SM00382">
    <property type="entry name" value="AAA"/>
    <property type="match status" value="1"/>
</dbReference>
<dbReference type="AlphaFoldDB" id="A0AB35FGK6"/>
<evidence type="ECO:0000256" key="2">
    <source>
        <dbReference type="ARBA" id="ARBA00022448"/>
    </source>
</evidence>
<organism evidence="6 7">
    <name type="scientific">Rhizobium laguerreae</name>
    <dbReference type="NCBI Taxonomy" id="1076926"/>
    <lineage>
        <taxon>Bacteria</taxon>
        <taxon>Pseudomonadati</taxon>
        <taxon>Pseudomonadota</taxon>
        <taxon>Alphaproteobacteria</taxon>
        <taxon>Hyphomicrobiales</taxon>
        <taxon>Rhizobiaceae</taxon>
        <taxon>Rhizobium/Agrobacterium group</taxon>
        <taxon>Rhizobium</taxon>
    </lineage>
</organism>
<dbReference type="PANTHER" id="PTHR42788:SF2">
    <property type="entry name" value="ABC TRANSPORTER ATP-BINDING PROTEIN"/>
    <property type="match status" value="1"/>
</dbReference>
<dbReference type="GO" id="GO:0005524">
    <property type="term" value="F:ATP binding"/>
    <property type="evidence" value="ECO:0007669"/>
    <property type="project" value="UniProtKB-KW"/>
</dbReference>
<dbReference type="PANTHER" id="PTHR42788">
    <property type="entry name" value="TAURINE IMPORT ATP-BINDING PROTEIN-RELATED"/>
    <property type="match status" value="1"/>
</dbReference>
<dbReference type="InterPro" id="IPR003593">
    <property type="entry name" value="AAA+_ATPase"/>
</dbReference>
<protein>
    <submittedName>
        <fullName evidence="6">ABC transporter ATP-binding protein</fullName>
    </submittedName>
</protein>
<accession>A0AB35FGK6</accession>
<reference evidence="6" key="1">
    <citation type="submission" date="2020-04" db="EMBL/GenBank/DDBJ databases">
        <title>Global-level population genomics supports evidence of horizontal gene transfer on evolution of Rhizobia in Lentils.</title>
        <authorList>
            <person name="Gai Y."/>
            <person name="Cook D."/>
            <person name="Riely B."/>
        </authorList>
    </citation>
    <scope>NUCLEOTIDE SEQUENCE</scope>
    <source>
        <strain evidence="6">TLR9</strain>
    </source>
</reference>
<proteinExistence type="inferred from homology"/>
<sequence>MTSPIGIVTNKATPKLQLSTLSHRFEAGGQSVQAISNISLDVAPGRFVSLIGQSGCGKSTLFNILAGLLKPTSGSVLLDGNDITGRAGLVSYMLQKDLLLPWRTVLDNVIYGLEIQGTDRKTAREIAEPLMERYGLGKFKKHYPNSLSGGMRQRAALLRTLLCNNDVILLDEPFAALDAQTRFRMQEWLLTLWKDFDRTVLFVTHDVDEAIFLSDEICVLSPRPGRIADRFEVPLPRPRDRDVVTSPDFVGLKQRCLDLLFADEHAGGSRAA</sequence>
<gene>
    <name evidence="6" type="ORF">HFO74_14865</name>
</gene>
<keyword evidence="2" id="KW-0813">Transport</keyword>
<evidence type="ECO:0000256" key="3">
    <source>
        <dbReference type="ARBA" id="ARBA00022741"/>
    </source>
</evidence>
<dbReference type="Proteomes" id="UP000758022">
    <property type="component" value="Unassembled WGS sequence"/>
</dbReference>
<dbReference type="EMBL" id="JAAXQQ010000004">
    <property type="protein sequence ID" value="MBY3064701.1"/>
    <property type="molecule type" value="Genomic_DNA"/>
</dbReference>
<keyword evidence="3" id="KW-0547">Nucleotide-binding</keyword>
<dbReference type="SUPFAM" id="SSF52540">
    <property type="entry name" value="P-loop containing nucleoside triphosphate hydrolases"/>
    <property type="match status" value="1"/>
</dbReference>
<dbReference type="Pfam" id="PF00005">
    <property type="entry name" value="ABC_tran"/>
    <property type="match status" value="1"/>
</dbReference>
<evidence type="ECO:0000313" key="7">
    <source>
        <dbReference type="Proteomes" id="UP000758022"/>
    </source>
</evidence>
<dbReference type="PROSITE" id="PS00211">
    <property type="entry name" value="ABC_TRANSPORTER_1"/>
    <property type="match status" value="1"/>
</dbReference>
<keyword evidence="4 6" id="KW-0067">ATP-binding</keyword>
<comment type="caution">
    <text evidence="6">The sequence shown here is derived from an EMBL/GenBank/DDBJ whole genome shotgun (WGS) entry which is preliminary data.</text>
</comment>
<dbReference type="InterPro" id="IPR003439">
    <property type="entry name" value="ABC_transporter-like_ATP-bd"/>
</dbReference>
<evidence type="ECO:0000256" key="4">
    <source>
        <dbReference type="ARBA" id="ARBA00022840"/>
    </source>
</evidence>
<dbReference type="InterPro" id="IPR017871">
    <property type="entry name" value="ABC_transporter-like_CS"/>
</dbReference>
<dbReference type="GO" id="GO:0016887">
    <property type="term" value="F:ATP hydrolysis activity"/>
    <property type="evidence" value="ECO:0007669"/>
    <property type="project" value="InterPro"/>
</dbReference>
<dbReference type="InterPro" id="IPR027417">
    <property type="entry name" value="P-loop_NTPase"/>
</dbReference>
<dbReference type="PROSITE" id="PS50893">
    <property type="entry name" value="ABC_TRANSPORTER_2"/>
    <property type="match status" value="1"/>
</dbReference>
<dbReference type="InterPro" id="IPR050166">
    <property type="entry name" value="ABC_transporter_ATP-bind"/>
</dbReference>
<feature type="domain" description="ABC transporter" evidence="5">
    <location>
        <begin position="16"/>
        <end position="247"/>
    </location>
</feature>
<evidence type="ECO:0000256" key="1">
    <source>
        <dbReference type="ARBA" id="ARBA00005417"/>
    </source>
</evidence>
<evidence type="ECO:0000259" key="5">
    <source>
        <dbReference type="PROSITE" id="PS50893"/>
    </source>
</evidence>
<dbReference type="CDD" id="cd03293">
    <property type="entry name" value="ABC_NrtD_SsuB_transporters"/>
    <property type="match status" value="1"/>
</dbReference>
<comment type="similarity">
    <text evidence="1">Belongs to the ABC transporter superfamily.</text>
</comment>
<dbReference type="Gene3D" id="3.40.50.300">
    <property type="entry name" value="P-loop containing nucleotide triphosphate hydrolases"/>
    <property type="match status" value="1"/>
</dbReference>
<evidence type="ECO:0000313" key="6">
    <source>
        <dbReference type="EMBL" id="MBY3064701.1"/>
    </source>
</evidence>